<gene>
    <name evidence="1" type="ORF">NCTC11429_01726</name>
</gene>
<dbReference type="GeneID" id="78465912"/>
<sequence length="40" mass="4630">MSKLNKCYKAIYGESLKQTWNKHLIQKAKELLLAGHSVKK</sequence>
<evidence type="ECO:0000313" key="2">
    <source>
        <dbReference type="Proteomes" id="UP000308196"/>
    </source>
</evidence>
<protein>
    <submittedName>
        <fullName evidence="1">Uncharacterized protein</fullName>
    </submittedName>
</protein>
<dbReference type="KEGG" id="stha:NCTC11429_01726"/>
<dbReference type="EMBL" id="LR590484">
    <property type="protein sequence ID" value="VTR36617.1"/>
    <property type="molecule type" value="Genomic_DNA"/>
</dbReference>
<proteinExistence type="predicted"/>
<name>A0A4U9UUB5_9SPHI</name>
<dbReference type="RefSeq" id="WP_262709450.1">
    <property type="nucleotide sequence ID" value="NZ_JALHSB010000015.1"/>
</dbReference>
<organism evidence="1 2">
    <name type="scientific">Sphingobacterium thalpophilum</name>
    <dbReference type="NCBI Taxonomy" id="259"/>
    <lineage>
        <taxon>Bacteria</taxon>
        <taxon>Pseudomonadati</taxon>
        <taxon>Bacteroidota</taxon>
        <taxon>Sphingobacteriia</taxon>
        <taxon>Sphingobacteriales</taxon>
        <taxon>Sphingobacteriaceae</taxon>
        <taxon>Sphingobacterium</taxon>
    </lineage>
</organism>
<evidence type="ECO:0000313" key="1">
    <source>
        <dbReference type="EMBL" id="VTR36617.1"/>
    </source>
</evidence>
<dbReference type="STRING" id="1123265.GCA_000686625_04377"/>
<accession>A0A4U9UUB5</accession>
<reference evidence="1 2" key="1">
    <citation type="submission" date="2019-05" db="EMBL/GenBank/DDBJ databases">
        <authorList>
            <consortium name="Pathogen Informatics"/>
        </authorList>
    </citation>
    <scope>NUCLEOTIDE SEQUENCE [LARGE SCALE GENOMIC DNA]</scope>
    <source>
        <strain evidence="1 2">NCTC11429</strain>
    </source>
</reference>
<dbReference type="AlphaFoldDB" id="A0A4U9UUB5"/>
<dbReference type="Proteomes" id="UP000308196">
    <property type="component" value="Chromosome"/>
</dbReference>